<gene>
    <name evidence="1" type="ORF">POM88_044661</name>
</gene>
<keyword evidence="2" id="KW-1185">Reference proteome</keyword>
<dbReference type="AlphaFoldDB" id="A0AAD8H367"/>
<comment type="caution">
    <text evidence="1">The sequence shown here is derived from an EMBL/GenBank/DDBJ whole genome shotgun (WGS) entry which is preliminary data.</text>
</comment>
<protein>
    <submittedName>
        <fullName evidence="1">Uncharacterized protein</fullName>
    </submittedName>
</protein>
<sequence>MANFCCPIEMEPKTLNEGQLNQAREVAVDIVLNKEAYEATKILVEGLKPVSRGNMIVDSKIEECKEMIKIETACQCSLTSSVIDSPADNSKPKEPLSAPF</sequence>
<reference evidence="1" key="2">
    <citation type="submission" date="2023-05" db="EMBL/GenBank/DDBJ databases">
        <authorList>
            <person name="Schelkunov M.I."/>
        </authorList>
    </citation>
    <scope>NUCLEOTIDE SEQUENCE</scope>
    <source>
        <strain evidence="1">Hsosn_3</strain>
        <tissue evidence="1">Leaf</tissue>
    </source>
</reference>
<evidence type="ECO:0000313" key="1">
    <source>
        <dbReference type="EMBL" id="KAK1360187.1"/>
    </source>
</evidence>
<proteinExistence type="predicted"/>
<reference evidence="1" key="1">
    <citation type="submission" date="2023-02" db="EMBL/GenBank/DDBJ databases">
        <title>Genome of toxic invasive species Heracleum sosnowskyi carries increased number of genes despite the absence of recent whole-genome duplications.</title>
        <authorList>
            <person name="Schelkunov M."/>
            <person name="Shtratnikova V."/>
            <person name="Makarenko M."/>
            <person name="Klepikova A."/>
            <person name="Omelchenko D."/>
            <person name="Novikova G."/>
            <person name="Obukhova E."/>
            <person name="Bogdanov V."/>
            <person name="Penin A."/>
            <person name="Logacheva M."/>
        </authorList>
    </citation>
    <scope>NUCLEOTIDE SEQUENCE</scope>
    <source>
        <strain evidence="1">Hsosn_3</strain>
        <tissue evidence="1">Leaf</tissue>
    </source>
</reference>
<name>A0AAD8H367_9APIA</name>
<accession>A0AAD8H367</accession>
<dbReference type="PANTHER" id="PTHR34808:SF5">
    <property type="entry name" value="SMP DOMAIN-CONTAINING PROTEIN"/>
    <property type="match status" value="1"/>
</dbReference>
<dbReference type="Proteomes" id="UP001237642">
    <property type="component" value="Unassembled WGS sequence"/>
</dbReference>
<dbReference type="EMBL" id="JAUIZM010000010">
    <property type="protein sequence ID" value="KAK1360187.1"/>
    <property type="molecule type" value="Genomic_DNA"/>
</dbReference>
<evidence type="ECO:0000313" key="2">
    <source>
        <dbReference type="Proteomes" id="UP001237642"/>
    </source>
</evidence>
<organism evidence="1 2">
    <name type="scientific">Heracleum sosnowskyi</name>
    <dbReference type="NCBI Taxonomy" id="360622"/>
    <lineage>
        <taxon>Eukaryota</taxon>
        <taxon>Viridiplantae</taxon>
        <taxon>Streptophyta</taxon>
        <taxon>Embryophyta</taxon>
        <taxon>Tracheophyta</taxon>
        <taxon>Spermatophyta</taxon>
        <taxon>Magnoliopsida</taxon>
        <taxon>eudicotyledons</taxon>
        <taxon>Gunneridae</taxon>
        <taxon>Pentapetalae</taxon>
        <taxon>asterids</taxon>
        <taxon>campanulids</taxon>
        <taxon>Apiales</taxon>
        <taxon>Apiaceae</taxon>
        <taxon>Apioideae</taxon>
        <taxon>apioid superclade</taxon>
        <taxon>Tordylieae</taxon>
        <taxon>Tordyliinae</taxon>
        <taxon>Heracleum</taxon>
    </lineage>
</organism>
<dbReference type="PANTHER" id="PTHR34808">
    <property type="entry name" value="EXPRESSED PROTEIN"/>
    <property type="match status" value="1"/>
</dbReference>